<reference evidence="2 3" key="1">
    <citation type="submission" date="2019-06" db="EMBL/GenBank/DDBJ databases">
        <title>A complete genome sequence for Luteibacter pinisoli MAH-14.</title>
        <authorList>
            <person name="Baltrus D.A."/>
        </authorList>
    </citation>
    <scope>NUCLEOTIDE SEQUENCE [LARGE SCALE GENOMIC DNA]</scope>
    <source>
        <strain evidence="2 3">MAH-14</strain>
    </source>
</reference>
<dbReference type="NCBIfam" id="TIGR01444">
    <property type="entry name" value="fkbM_fam"/>
    <property type="match status" value="1"/>
</dbReference>
<dbReference type="OrthoDB" id="5679686at2"/>
<keyword evidence="2" id="KW-0489">Methyltransferase</keyword>
<dbReference type="AlphaFoldDB" id="A0A4Y5Z404"/>
<dbReference type="GO" id="GO:0008168">
    <property type="term" value="F:methyltransferase activity"/>
    <property type="evidence" value="ECO:0007669"/>
    <property type="project" value="UniProtKB-KW"/>
</dbReference>
<protein>
    <submittedName>
        <fullName evidence="2">FkbM family methyltransferase</fullName>
    </submittedName>
</protein>
<dbReference type="Gene3D" id="3.40.50.150">
    <property type="entry name" value="Vaccinia Virus protein VP39"/>
    <property type="match status" value="1"/>
</dbReference>
<dbReference type="Proteomes" id="UP000316093">
    <property type="component" value="Chromosome"/>
</dbReference>
<feature type="region of interest" description="Disordered" evidence="1">
    <location>
        <begin position="1"/>
        <end position="93"/>
    </location>
</feature>
<accession>A0A4Y5Z404</accession>
<dbReference type="InterPro" id="IPR029063">
    <property type="entry name" value="SAM-dependent_MTases_sf"/>
</dbReference>
<dbReference type="KEGG" id="lpy:FIV34_07925"/>
<evidence type="ECO:0000313" key="2">
    <source>
        <dbReference type="EMBL" id="QDE39133.1"/>
    </source>
</evidence>
<proteinExistence type="predicted"/>
<name>A0A4Y5Z404_9GAMM</name>
<gene>
    <name evidence="2" type="ORF">FIV34_07925</name>
</gene>
<dbReference type="SUPFAM" id="SSF53335">
    <property type="entry name" value="S-adenosyl-L-methionine-dependent methyltransferases"/>
    <property type="match status" value="1"/>
</dbReference>
<organism evidence="2 3">
    <name type="scientific">Luteibacter pinisoli</name>
    <dbReference type="NCBI Taxonomy" id="2589080"/>
    <lineage>
        <taxon>Bacteria</taxon>
        <taxon>Pseudomonadati</taxon>
        <taxon>Pseudomonadota</taxon>
        <taxon>Gammaproteobacteria</taxon>
        <taxon>Lysobacterales</taxon>
        <taxon>Rhodanobacteraceae</taxon>
        <taxon>Luteibacter</taxon>
    </lineage>
</organism>
<dbReference type="GO" id="GO:0032259">
    <property type="term" value="P:methylation"/>
    <property type="evidence" value="ECO:0007669"/>
    <property type="project" value="UniProtKB-KW"/>
</dbReference>
<sequence>MDARALHPSARHPPSAGRGRRGLLRCARPRLRHRPAPRMAYRLAGTAPRHPAHPRHPPRPRNTERRGRVAPPRTRQRPFASPHRNRMTRTKTSPLLTTRYGLCAPSPSDAPAARALQFYGEWAEQETDLLSGLVTDGHHVVEIGGDFGAHTLWLARAVGDTGAVHVIEPRRLPFQQLCANVALNQLPNVFTHHAWLGDADGMHELDGEAVRKATLDGLALPALHLLKINLAHALPDALAGAARTLRDHRPVLYARLSGLEAAEHEVDAIKALGYRAWSHTPPLFNPENHAGAVRNIFPGIVTCNVIAAHGESGIEFETGIEL</sequence>
<feature type="compositionally biased region" description="Basic residues" evidence="1">
    <location>
        <begin position="18"/>
        <end position="36"/>
    </location>
</feature>
<dbReference type="InterPro" id="IPR006342">
    <property type="entry name" value="FkbM_mtfrase"/>
</dbReference>
<evidence type="ECO:0000256" key="1">
    <source>
        <dbReference type="SAM" id="MobiDB-lite"/>
    </source>
</evidence>
<dbReference type="EMBL" id="CP041046">
    <property type="protein sequence ID" value="QDE39133.1"/>
    <property type="molecule type" value="Genomic_DNA"/>
</dbReference>
<keyword evidence="3" id="KW-1185">Reference proteome</keyword>
<feature type="compositionally biased region" description="Basic residues" evidence="1">
    <location>
        <begin position="50"/>
        <end position="59"/>
    </location>
</feature>
<keyword evidence="2" id="KW-0808">Transferase</keyword>
<evidence type="ECO:0000313" key="3">
    <source>
        <dbReference type="Proteomes" id="UP000316093"/>
    </source>
</evidence>